<dbReference type="EMBL" id="SRLO01000568">
    <property type="protein sequence ID" value="TNN51835.1"/>
    <property type="molecule type" value="Genomic_DNA"/>
</dbReference>
<accession>A0A4Z2GF85</accession>
<protein>
    <submittedName>
        <fullName evidence="2">Uncharacterized protein</fullName>
    </submittedName>
</protein>
<sequence length="156" mass="16435">MLALIRLPDSAERTFAAKRDAAGGGRPARSKMPPASGLLSLRSPHHLLFPDNRPPRLALSTQPLRLCAEHSAGPASPLCGLIPNKAAVTLRGALSVTSVLSALWEQLRSVSVRRAAGRISSGSADTSRYGGRDEEREIPSLSSSIPPPPALSCSLR</sequence>
<dbReference type="AlphaFoldDB" id="A0A4Z2GF85"/>
<evidence type="ECO:0000313" key="3">
    <source>
        <dbReference type="Proteomes" id="UP000314294"/>
    </source>
</evidence>
<comment type="caution">
    <text evidence="2">The sequence shown here is derived from an EMBL/GenBank/DDBJ whole genome shotgun (WGS) entry which is preliminary data.</text>
</comment>
<evidence type="ECO:0000313" key="2">
    <source>
        <dbReference type="EMBL" id="TNN51835.1"/>
    </source>
</evidence>
<evidence type="ECO:0000256" key="1">
    <source>
        <dbReference type="SAM" id="MobiDB-lite"/>
    </source>
</evidence>
<name>A0A4Z2GF85_9TELE</name>
<gene>
    <name evidence="2" type="ORF">EYF80_037931</name>
</gene>
<keyword evidence="3" id="KW-1185">Reference proteome</keyword>
<proteinExistence type="predicted"/>
<dbReference type="Proteomes" id="UP000314294">
    <property type="component" value="Unassembled WGS sequence"/>
</dbReference>
<feature type="region of interest" description="Disordered" evidence="1">
    <location>
        <begin position="115"/>
        <end position="156"/>
    </location>
</feature>
<organism evidence="2 3">
    <name type="scientific">Liparis tanakae</name>
    <name type="common">Tanaka's snailfish</name>
    <dbReference type="NCBI Taxonomy" id="230148"/>
    <lineage>
        <taxon>Eukaryota</taxon>
        <taxon>Metazoa</taxon>
        <taxon>Chordata</taxon>
        <taxon>Craniata</taxon>
        <taxon>Vertebrata</taxon>
        <taxon>Euteleostomi</taxon>
        <taxon>Actinopterygii</taxon>
        <taxon>Neopterygii</taxon>
        <taxon>Teleostei</taxon>
        <taxon>Neoteleostei</taxon>
        <taxon>Acanthomorphata</taxon>
        <taxon>Eupercaria</taxon>
        <taxon>Perciformes</taxon>
        <taxon>Cottioidei</taxon>
        <taxon>Cottales</taxon>
        <taxon>Liparidae</taxon>
        <taxon>Liparis</taxon>
    </lineage>
</organism>
<reference evidence="2 3" key="1">
    <citation type="submission" date="2019-03" db="EMBL/GenBank/DDBJ databases">
        <title>First draft genome of Liparis tanakae, snailfish: a comprehensive survey of snailfish specific genes.</title>
        <authorList>
            <person name="Kim W."/>
            <person name="Song I."/>
            <person name="Jeong J.-H."/>
            <person name="Kim D."/>
            <person name="Kim S."/>
            <person name="Ryu S."/>
            <person name="Song J.Y."/>
            <person name="Lee S.K."/>
        </authorList>
    </citation>
    <scope>NUCLEOTIDE SEQUENCE [LARGE SCALE GENOMIC DNA]</scope>
    <source>
        <tissue evidence="2">Muscle</tissue>
    </source>
</reference>